<accession>A0A542U858</accession>
<gene>
    <name evidence="1" type="ORF">FB563_0143</name>
</gene>
<evidence type="ECO:0000313" key="1">
    <source>
        <dbReference type="EMBL" id="TQK95260.1"/>
    </source>
</evidence>
<comment type="caution">
    <text evidence="1">The sequence shown here is derived from an EMBL/GenBank/DDBJ whole genome shotgun (WGS) entry which is preliminary data.</text>
</comment>
<dbReference type="EMBL" id="VFNX01000001">
    <property type="protein sequence ID" value="TQK95260.1"/>
    <property type="molecule type" value="Genomic_DNA"/>
</dbReference>
<keyword evidence="2" id="KW-1185">Reference proteome</keyword>
<name>A0A542U858_9ACTN</name>
<protein>
    <submittedName>
        <fullName evidence="1">Uncharacterized protein</fullName>
    </submittedName>
</protein>
<reference evidence="1 2" key="1">
    <citation type="submission" date="2019-06" db="EMBL/GenBank/DDBJ databases">
        <title>Sequencing the genomes of 1000 actinobacteria strains.</title>
        <authorList>
            <person name="Klenk H.-P."/>
        </authorList>
    </citation>
    <scope>NUCLEOTIDE SEQUENCE [LARGE SCALE GENOMIC DNA]</scope>
    <source>
        <strain evidence="1 2">DSM 41929</strain>
    </source>
</reference>
<dbReference type="Proteomes" id="UP000318103">
    <property type="component" value="Unassembled WGS sequence"/>
</dbReference>
<proteinExistence type="predicted"/>
<sequence length="32" mass="3293">MGPVARYLAEAQACAGVVTDKTTGPVQPHVPK</sequence>
<dbReference type="AlphaFoldDB" id="A0A542U858"/>
<organism evidence="1 2">
    <name type="scientific">Streptomyces puniciscabiei</name>
    <dbReference type="NCBI Taxonomy" id="164348"/>
    <lineage>
        <taxon>Bacteria</taxon>
        <taxon>Bacillati</taxon>
        <taxon>Actinomycetota</taxon>
        <taxon>Actinomycetes</taxon>
        <taxon>Kitasatosporales</taxon>
        <taxon>Streptomycetaceae</taxon>
        <taxon>Streptomyces</taxon>
    </lineage>
</organism>
<evidence type="ECO:0000313" key="2">
    <source>
        <dbReference type="Proteomes" id="UP000318103"/>
    </source>
</evidence>